<dbReference type="InterPro" id="IPR006674">
    <property type="entry name" value="HD_domain"/>
</dbReference>
<keyword evidence="10" id="KW-1185">Reference proteome</keyword>
<dbReference type="Gene3D" id="1.10.3210.10">
    <property type="entry name" value="Hypothetical protein af1432"/>
    <property type="match status" value="1"/>
</dbReference>
<dbReference type="EMBL" id="CP104013">
    <property type="protein sequence ID" value="UYP47870.1"/>
    <property type="molecule type" value="Genomic_DNA"/>
</dbReference>
<comment type="cofactor">
    <cofactor evidence="3">
        <name>Co(2+)</name>
        <dbReference type="ChEBI" id="CHEBI:48828"/>
    </cofactor>
</comment>
<dbReference type="Proteomes" id="UP001208689">
    <property type="component" value="Chromosome"/>
</dbReference>
<evidence type="ECO:0000256" key="5">
    <source>
        <dbReference type="ARBA" id="ARBA00012964"/>
    </source>
</evidence>
<dbReference type="PANTHER" id="PTHR11845">
    <property type="entry name" value="5'-DEOXYNUCLEOTIDASE HDDC2"/>
    <property type="match status" value="1"/>
</dbReference>
<organism evidence="9 10">
    <name type="scientific">Candidatus Lokiarchaeum ossiferum</name>
    <dbReference type="NCBI Taxonomy" id="2951803"/>
    <lineage>
        <taxon>Archaea</taxon>
        <taxon>Promethearchaeati</taxon>
        <taxon>Promethearchaeota</taxon>
        <taxon>Promethearchaeia</taxon>
        <taxon>Promethearchaeales</taxon>
        <taxon>Promethearchaeaceae</taxon>
        <taxon>Candidatus Lokiarchaeum</taxon>
    </lineage>
</organism>
<keyword evidence="7" id="KW-0378">Hydrolase</keyword>
<dbReference type="SMART" id="SM00471">
    <property type="entry name" value="HDc"/>
    <property type="match status" value="1"/>
</dbReference>
<sequence>MVIEKGNNPFDLFEVFQEAFPGEISSIFKVYLQFNHLKRVYRKGWLKSGISPQICESDADHSLGVAFLGLILAQKYAPSLNQAKLLKMAIIHELGETVVGDITPDEDYPTRKQEEFSVVQKILHDLPNSRELVGLYSEFENKSSPEGKFMKEIDSLEMVFQALIYEKEFNFDSIQFLESVQKKIMNPHLKTVFEQIKKIKKLES</sequence>
<name>A0ABY6HWS6_9ARCH</name>
<feature type="domain" description="HD/PDEase" evidence="8">
    <location>
        <begin position="54"/>
        <end position="168"/>
    </location>
</feature>
<evidence type="ECO:0000256" key="3">
    <source>
        <dbReference type="ARBA" id="ARBA00001941"/>
    </source>
</evidence>
<dbReference type="SUPFAM" id="SSF109604">
    <property type="entry name" value="HD-domain/PDEase-like"/>
    <property type="match status" value="1"/>
</dbReference>
<evidence type="ECO:0000256" key="7">
    <source>
        <dbReference type="ARBA" id="ARBA00022801"/>
    </source>
</evidence>
<dbReference type="PANTHER" id="PTHR11845:SF13">
    <property type="entry name" value="5'-DEOXYNUCLEOTIDASE HDDC2"/>
    <property type="match status" value="1"/>
</dbReference>
<evidence type="ECO:0000256" key="1">
    <source>
        <dbReference type="ARBA" id="ARBA00001638"/>
    </source>
</evidence>
<dbReference type="Pfam" id="PF13023">
    <property type="entry name" value="HD_3"/>
    <property type="match status" value="1"/>
</dbReference>
<proteinExistence type="predicted"/>
<dbReference type="CDD" id="cd00077">
    <property type="entry name" value="HDc"/>
    <property type="match status" value="1"/>
</dbReference>
<evidence type="ECO:0000256" key="2">
    <source>
        <dbReference type="ARBA" id="ARBA00001936"/>
    </source>
</evidence>
<dbReference type="InterPro" id="IPR003607">
    <property type="entry name" value="HD/PDEase_dom"/>
</dbReference>
<evidence type="ECO:0000313" key="9">
    <source>
        <dbReference type="EMBL" id="UYP47870.1"/>
    </source>
</evidence>
<evidence type="ECO:0000256" key="4">
    <source>
        <dbReference type="ARBA" id="ARBA00011738"/>
    </source>
</evidence>
<comment type="cofactor">
    <cofactor evidence="2">
        <name>Mn(2+)</name>
        <dbReference type="ChEBI" id="CHEBI:29035"/>
    </cofactor>
</comment>
<reference evidence="9" key="1">
    <citation type="submission" date="2022-09" db="EMBL/GenBank/DDBJ databases">
        <title>Actin cytoskeleton and complex cell architecture in an #Asgard archaeon.</title>
        <authorList>
            <person name="Ponce Toledo R.I."/>
            <person name="Schleper C."/>
            <person name="Rodrigues Oliveira T."/>
            <person name="Wollweber F."/>
            <person name="Xu J."/>
            <person name="Rittmann S."/>
            <person name="Klingl A."/>
            <person name="Pilhofer M."/>
        </authorList>
    </citation>
    <scope>NUCLEOTIDE SEQUENCE</scope>
    <source>
        <strain evidence="9">B-35</strain>
    </source>
</reference>
<keyword evidence="6" id="KW-0479">Metal-binding</keyword>
<evidence type="ECO:0000256" key="6">
    <source>
        <dbReference type="ARBA" id="ARBA00022723"/>
    </source>
</evidence>
<dbReference type="InterPro" id="IPR039356">
    <property type="entry name" value="YfbR/HDDC2"/>
</dbReference>
<accession>A0ABY6HWS6</accession>
<evidence type="ECO:0000259" key="8">
    <source>
        <dbReference type="SMART" id="SM00471"/>
    </source>
</evidence>
<dbReference type="EC" id="3.1.3.89" evidence="5"/>
<comment type="subunit">
    <text evidence="4">Homodimer.</text>
</comment>
<evidence type="ECO:0000313" key="10">
    <source>
        <dbReference type="Proteomes" id="UP001208689"/>
    </source>
</evidence>
<gene>
    <name evidence="9" type="ORF">NEF87_004155</name>
</gene>
<comment type="catalytic activity">
    <reaction evidence="1">
        <text>a 2'-deoxyribonucleoside 5'-phosphate + H2O = a 2'-deoxyribonucleoside + phosphate</text>
        <dbReference type="Rhea" id="RHEA:36167"/>
        <dbReference type="ChEBI" id="CHEBI:15377"/>
        <dbReference type="ChEBI" id="CHEBI:18274"/>
        <dbReference type="ChEBI" id="CHEBI:43474"/>
        <dbReference type="ChEBI" id="CHEBI:65317"/>
        <dbReference type="EC" id="3.1.3.89"/>
    </reaction>
</comment>
<protein>
    <recommendedName>
        <fullName evidence="5">5'-deoxynucleotidase</fullName>
        <ecNumber evidence="5">3.1.3.89</ecNumber>
    </recommendedName>
</protein>